<keyword evidence="1" id="KW-0812">Transmembrane</keyword>
<evidence type="ECO:0000313" key="2">
    <source>
        <dbReference type="EMBL" id="SFJ64903.1"/>
    </source>
</evidence>
<evidence type="ECO:0000256" key="1">
    <source>
        <dbReference type="SAM" id="Phobius"/>
    </source>
</evidence>
<evidence type="ECO:0008006" key="4">
    <source>
        <dbReference type="Google" id="ProtNLM"/>
    </source>
</evidence>
<evidence type="ECO:0000313" key="3">
    <source>
        <dbReference type="Proteomes" id="UP000199518"/>
    </source>
</evidence>
<feature type="transmembrane region" description="Helical" evidence="1">
    <location>
        <begin position="96"/>
        <end position="116"/>
    </location>
</feature>
<sequence length="169" mass="19105">MAKLTRLSTEDRENLAAYLDGELDENGTRRIESILTSSEVARNDVDLLARTYEMLDLLPRPKAPNDFTEKTLATAKLEGYRKPLSQQPWFRWAQRGAVLGGWSLAILVAGAFGYALTNRWIPTQDDLLLQQLPLMEKLDSYVEADSIEFLHELAGQKQLLNEIQRSASP</sequence>
<keyword evidence="1" id="KW-1133">Transmembrane helix</keyword>
<dbReference type="AlphaFoldDB" id="A0A1I3T2N4"/>
<dbReference type="InterPro" id="IPR041916">
    <property type="entry name" value="Anti_sigma_zinc_sf"/>
</dbReference>
<organism evidence="2 3">
    <name type="scientific">Planctomicrobium piriforme</name>
    <dbReference type="NCBI Taxonomy" id="1576369"/>
    <lineage>
        <taxon>Bacteria</taxon>
        <taxon>Pseudomonadati</taxon>
        <taxon>Planctomycetota</taxon>
        <taxon>Planctomycetia</taxon>
        <taxon>Planctomycetales</taxon>
        <taxon>Planctomycetaceae</taxon>
        <taxon>Planctomicrobium</taxon>
    </lineage>
</organism>
<dbReference type="RefSeq" id="WP_092057006.1">
    <property type="nucleotide sequence ID" value="NZ_FOQD01000027.1"/>
</dbReference>
<gene>
    <name evidence="2" type="ORF">SAMN05421753_12712</name>
</gene>
<proteinExistence type="predicted"/>
<dbReference type="EMBL" id="FOQD01000027">
    <property type="protein sequence ID" value="SFJ64903.1"/>
    <property type="molecule type" value="Genomic_DNA"/>
</dbReference>
<dbReference type="OrthoDB" id="212532at2"/>
<protein>
    <recommendedName>
        <fullName evidence="4">Zinc-finger</fullName>
    </recommendedName>
</protein>
<accession>A0A1I3T2N4</accession>
<dbReference type="Proteomes" id="UP000199518">
    <property type="component" value="Unassembled WGS sequence"/>
</dbReference>
<name>A0A1I3T2N4_9PLAN</name>
<dbReference type="STRING" id="1576369.SAMN05421753_12712"/>
<keyword evidence="3" id="KW-1185">Reference proteome</keyword>
<dbReference type="Gene3D" id="1.10.10.1320">
    <property type="entry name" value="Anti-sigma factor, zinc-finger domain"/>
    <property type="match status" value="1"/>
</dbReference>
<reference evidence="3" key="1">
    <citation type="submission" date="2016-10" db="EMBL/GenBank/DDBJ databases">
        <authorList>
            <person name="Varghese N."/>
            <person name="Submissions S."/>
        </authorList>
    </citation>
    <scope>NUCLEOTIDE SEQUENCE [LARGE SCALE GENOMIC DNA]</scope>
    <source>
        <strain evidence="3">DSM 26348</strain>
    </source>
</reference>
<keyword evidence="1" id="KW-0472">Membrane</keyword>